<name>A0A160N2S3_9GAMM</name>
<organism evidence="2 3">
    <name type="scientific">Dyella thiooxydans</name>
    <dbReference type="NCBI Taxonomy" id="445710"/>
    <lineage>
        <taxon>Bacteria</taxon>
        <taxon>Pseudomonadati</taxon>
        <taxon>Pseudomonadota</taxon>
        <taxon>Gammaproteobacteria</taxon>
        <taxon>Lysobacterales</taxon>
        <taxon>Rhodanobacteraceae</taxon>
        <taxon>Dyella</taxon>
    </lineage>
</organism>
<reference evidence="2 3" key="1">
    <citation type="submission" date="2016-02" db="EMBL/GenBank/DDBJ databases">
        <title>Complete genome sequencing and analysis of ATSB10, Dyella thiooxydans isolated from rhizosphere soil of sunflower (Helianthus annuus L.).</title>
        <authorList>
            <person name="Lee Y."/>
            <person name="Hwangbo K."/>
            <person name="Chung H."/>
            <person name="Yoo J."/>
            <person name="Kim K.Y."/>
            <person name="Sa T.M."/>
            <person name="Um Y."/>
            <person name="Madhaiyan M."/>
        </authorList>
    </citation>
    <scope>NUCLEOTIDE SEQUENCE [LARGE SCALE GENOMIC DNA]</scope>
    <source>
        <strain evidence="2 3">ATSB10</strain>
    </source>
</reference>
<dbReference type="Proteomes" id="UP000077255">
    <property type="component" value="Chromosome"/>
</dbReference>
<proteinExistence type="predicted"/>
<keyword evidence="3" id="KW-1185">Reference proteome</keyword>
<evidence type="ECO:0000256" key="1">
    <source>
        <dbReference type="SAM" id="MobiDB-lite"/>
    </source>
</evidence>
<protein>
    <submittedName>
        <fullName evidence="2">Uncharacterized protein</fullName>
    </submittedName>
</protein>
<sequence>MGSRSWSGASAGRRPWKIPASTSTGIRGFAPIRQASGRRRTLRRRTLRRRARPTYAETSRHPRGASLRN</sequence>
<accession>A0A160N2S3</accession>
<gene>
    <name evidence="2" type="ORF">ATSB10_27620</name>
</gene>
<feature type="compositionally biased region" description="Low complexity" evidence="1">
    <location>
        <begin position="1"/>
        <end position="13"/>
    </location>
</feature>
<dbReference type="AlphaFoldDB" id="A0A160N2S3"/>
<feature type="compositionally biased region" description="Basic residues" evidence="1">
    <location>
        <begin position="36"/>
        <end position="52"/>
    </location>
</feature>
<dbReference type="KEGG" id="dtx:ATSB10_27620"/>
<evidence type="ECO:0000313" key="2">
    <source>
        <dbReference type="EMBL" id="AND70216.1"/>
    </source>
</evidence>
<evidence type="ECO:0000313" key="3">
    <source>
        <dbReference type="Proteomes" id="UP000077255"/>
    </source>
</evidence>
<dbReference type="PATRIC" id="fig|445710.3.peg.2757"/>
<dbReference type="EMBL" id="CP014841">
    <property type="protein sequence ID" value="AND70216.1"/>
    <property type="molecule type" value="Genomic_DNA"/>
</dbReference>
<feature type="region of interest" description="Disordered" evidence="1">
    <location>
        <begin position="1"/>
        <end position="69"/>
    </location>
</feature>